<dbReference type="KEGG" id="lmoi:VV02_17930"/>
<protein>
    <submittedName>
        <fullName evidence="1">Uncharacterized protein</fullName>
    </submittedName>
</protein>
<sequence>MVPTEAEFVAYVARKQERGEVPRDFDGYSEALERWAHARQVGDAWVVEIHAGLDCRLDRGYSQEAYYSTKLGRRFHDVGVELEHPLAIEAKAGGTNAEHALLQLRKDRELLERDGTMLWLVRDMGKMPPAVRGRMDELREIYPDTFIVREITDANAGEVFEELRELLRSKELEHWSERERTLADDLALAEEDPAAAQTQRAALSEELALVRAQRAEIQHDLVAVVDQRAERAARSRPIGLAARIAEQRATQLPGQYAQGLSYVARVARGTRSRDAGLER</sequence>
<evidence type="ECO:0000313" key="1">
    <source>
        <dbReference type="EMBL" id="AKU17291.1"/>
    </source>
</evidence>
<dbReference type="EMBL" id="CP011112">
    <property type="protein sequence ID" value="AKU17291.1"/>
    <property type="molecule type" value="Genomic_DNA"/>
</dbReference>
<dbReference type="Proteomes" id="UP000066480">
    <property type="component" value="Chromosome"/>
</dbReference>
<keyword evidence="2" id="KW-1185">Reference proteome</keyword>
<reference evidence="1 2" key="1">
    <citation type="submission" date="2015-03" db="EMBL/GenBank/DDBJ databases">
        <title>Luteipulveratus halotolerans sp. nov., a novel actinobacterium (Dermacoccaceae) from Sarawak, Malaysia.</title>
        <authorList>
            <person name="Juboi H."/>
            <person name="Basik A."/>
            <person name="Shamsul S.S."/>
            <person name="Arnold P."/>
            <person name="Schmitt E.K."/>
            <person name="Sanglier J.-J."/>
            <person name="Yeo T."/>
        </authorList>
    </citation>
    <scope>NUCLEOTIDE SEQUENCE [LARGE SCALE GENOMIC DNA]</scope>
    <source>
        <strain evidence="1 2">MN07-A0370</strain>
    </source>
</reference>
<organism evidence="1 2">
    <name type="scientific">Luteipulveratus mongoliensis</name>
    <dbReference type="NCBI Taxonomy" id="571913"/>
    <lineage>
        <taxon>Bacteria</taxon>
        <taxon>Bacillati</taxon>
        <taxon>Actinomycetota</taxon>
        <taxon>Actinomycetes</taxon>
        <taxon>Micrococcales</taxon>
        <taxon>Dermacoccaceae</taxon>
        <taxon>Luteipulveratus</taxon>
    </lineage>
</organism>
<proteinExistence type="predicted"/>
<gene>
    <name evidence="1" type="ORF">VV02_17930</name>
</gene>
<evidence type="ECO:0000313" key="2">
    <source>
        <dbReference type="Proteomes" id="UP000066480"/>
    </source>
</evidence>
<dbReference type="OrthoDB" id="4564600at2"/>
<dbReference type="AlphaFoldDB" id="A0A0K1JKR0"/>
<accession>A0A0K1JKR0</accession>
<name>A0A0K1JKR0_9MICO</name>
<dbReference type="STRING" id="571913.VV02_17930"/>
<dbReference type="RefSeq" id="WP_052593672.1">
    <property type="nucleotide sequence ID" value="NZ_CP011112.1"/>
</dbReference>